<dbReference type="EMBL" id="CALNXK010000130">
    <property type="protein sequence ID" value="CAH3164730.1"/>
    <property type="molecule type" value="Genomic_DNA"/>
</dbReference>
<dbReference type="Proteomes" id="UP001159405">
    <property type="component" value="Unassembled WGS sequence"/>
</dbReference>
<evidence type="ECO:0000256" key="2">
    <source>
        <dbReference type="ARBA" id="ARBA00022499"/>
    </source>
</evidence>
<keyword evidence="3" id="KW-0832">Ubl conjugation</keyword>
<accession>A0ABN8QIA9</accession>
<keyword evidence="8" id="KW-1185">Reference proteome</keyword>
<feature type="compositionally biased region" description="Basic and acidic residues" evidence="6">
    <location>
        <begin position="1413"/>
        <end position="1425"/>
    </location>
</feature>
<dbReference type="PANTHER" id="PTHR32086">
    <property type="entry name" value="FANCONI ANEMIA GROUP D2 PROTEIN"/>
    <property type="match status" value="1"/>
</dbReference>
<dbReference type="SUPFAM" id="SSF48371">
    <property type="entry name" value="ARM repeat"/>
    <property type="match status" value="1"/>
</dbReference>
<name>A0ABN8QIA9_9CNID</name>
<reference evidence="7 8" key="1">
    <citation type="submission" date="2022-05" db="EMBL/GenBank/DDBJ databases">
        <authorList>
            <consortium name="Genoscope - CEA"/>
            <person name="William W."/>
        </authorList>
    </citation>
    <scope>NUCLEOTIDE SEQUENCE [LARGE SCALE GENOMIC DNA]</scope>
</reference>
<dbReference type="Pfam" id="PF14631">
    <property type="entry name" value="FancD2"/>
    <property type="match status" value="1"/>
</dbReference>
<proteinExistence type="inferred from homology"/>
<dbReference type="PANTHER" id="PTHR32086:SF0">
    <property type="entry name" value="FANCONI ANEMIA GROUP D2 PROTEIN"/>
    <property type="match status" value="1"/>
</dbReference>
<feature type="region of interest" description="Disordered" evidence="6">
    <location>
        <begin position="826"/>
        <end position="884"/>
    </location>
</feature>
<comment type="caution">
    <text evidence="7">The sequence shown here is derived from an EMBL/GenBank/DDBJ whole genome shotgun (WGS) entry which is preliminary data.</text>
</comment>
<dbReference type="InterPro" id="IPR016024">
    <property type="entry name" value="ARM-type_fold"/>
</dbReference>
<keyword evidence="2" id="KW-1017">Isopeptide bond</keyword>
<comment type="similarity">
    <text evidence="5">Belongs to the Fanconi anemia protein FANCD2 family.</text>
</comment>
<feature type="region of interest" description="Disordered" evidence="6">
    <location>
        <begin position="1378"/>
        <end position="1432"/>
    </location>
</feature>
<keyword evidence="4" id="KW-0539">Nucleus</keyword>
<evidence type="ECO:0000256" key="4">
    <source>
        <dbReference type="ARBA" id="ARBA00023242"/>
    </source>
</evidence>
<evidence type="ECO:0000256" key="6">
    <source>
        <dbReference type="SAM" id="MobiDB-lite"/>
    </source>
</evidence>
<evidence type="ECO:0000256" key="5">
    <source>
        <dbReference type="ARBA" id="ARBA00093456"/>
    </source>
</evidence>
<protein>
    <recommendedName>
        <fullName evidence="9">Fanconi anemia group D2 protein</fullName>
    </recommendedName>
</protein>
<feature type="compositionally biased region" description="Basic and acidic residues" evidence="6">
    <location>
        <begin position="840"/>
        <end position="884"/>
    </location>
</feature>
<evidence type="ECO:0000256" key="3">
    <source>
        <dbReference type="ARBA" id="ARBA00022843"/>
    </source>
</evidence>
<organism evidence="7 8">
    <name type="scientific">Porites lobata</name>
    <dbReference type="NCBI Taxonomy" id="104759"/>
    <lineage>
        <taxon>Eukaryota</taxon>
        <taxon>Metazoa</taxon>
        <taxon>Cnidaria</taxon>
        <taxon>Anthozoa</taxon>
        <taxon>Hexacorallia</taxon>
        <taxon>Scleractinia</taxon>
        <taxon>Fungiina</taxon>
        <taxon>Poritidae</taxon>
        <taxon>Porites</taxon>
    </lineage>
</organism>
<feature type="compositionally biased region" description="Acidic residues" evidence="6">
    <location>
        <begin position="1387"/>
        <end position="1412"/>
    </location>
</feature>
<evidence type="ECO:0000313" key="8">
    <source>
        <dbReference type="Proteomes" id="UP001159405"/>
    </source>
</evidence>
<comment type="subcellular location">
    <subcellularLocation>
        <location evidence="1">Nucleus</location>
    </subcellularLocation>
</comment>
<gene>
    <name evidence="7" type="ORF">PLOB_00006828</name>
</gene>
<evidence type="ECO:0000313" key="7">
    <source>
        <dbReference type="EMBL" id="CAH3164730.1"/>
    </source>
</evidence>
<dbReference type="CDD" id="cd11721">
    <property type="entry name" value="FANCD2"/>
    <property type="match status" value="1"/>
</dbReference>
<sequence>AKRSKHVQDNQKTNGVPEEEVTLFSKMVQEAGLHLNEGQAHDELEVDRSLFQKKLKSLLKSHHSYPEVIDDFLEGLQQRIENSERFRLSLLPVSMSEDHEGYGGIQESLIRILLGIDILQPKIANMLLEKLPEFMGDDESGADDFNVPRLVLNQFRWLDCIIQSKELTEKMLEMVSITSLEVQHEIITCIPEVLDDSEHTGVARELSDLLSQNSGLTVAILDALSNLCLRPDLLAEVRVSVIKMLPSTEMDDLPVVVKFILQSIGDSDAFEVVSELRVNLDFASSTLPPAACSTPAEQRRSNEGSVLSKTKDGELLTLDAIRSGIRFQRSVAEGWIKAIESVNAAAKHKVVDLFVLLILHSTANRKKSVESLIRNKIKNGHFTEEMLTAAFNSHSQILRDYFSDLLSLAEILLRSPDPSICLYACAMYKLSFVSFDLYCQQEIVGTLVTHIGSGYAAEADASLDVLSDLVESHPDVMAPFAIFIKGILDYLDNLTVTQIRKLFSMLSTLAFTNQQDGGLIQDDMHIVIRKQLSSNSAKYKRIGIIGAIMVVRSMAKKRTDDEGSEETMDTESQQKSTLSNEVYKQIVSMLDMIRNSIKDTPEAAALFYDELARIVQLGGIDPKIESWISETVVADFQDDFLVDREAPLTSDTVPVELSYALDEAEEGSIAVNILPLLLASRNNEVNKEKCDNVPVPLICLAPHFRLLRVCEESQHKGDLEGIDALLGCPLVSFKEEMIEEIDTLDQADREVVCGTLFHTVNWFREVLNAFAPQEDPEMRGKSITRLQTITNLYKVLEKCLAVTPSFKPPLATFDFDESLGATVGPVGNTAKAKKGKKTKKGGDNEKPDDSLEKIKDIEKEHVNDNESDTQKDKTKEVKEKDKDKAATVSMSQYRACLRELDLKAFGILKCELVSRAVLDSEMNTEETTILQLQAPQLEFLLDDLSRKLQYSLSASASSRRSFLKVRQDKLVGFSNLSRYSSKEVAKYVVELLPSLCEHLEATSAFFQALMAENDGVVDGPGHNTLEAKTMASCFHLLFNCLQTLFAWNGFVITEHQALLKKALFVLSSRIKLSSKSQPGFQELLKQSFHYLEQFSGSIPNITTAVSLTKLLAVLSERQQGGNNSMRTALAELTGTFLKREWLRSDGERESGAKHNESLQFLLRFHLTFAEDTLATIEEIAGGAVTELIEDEDKNASSTTYPTLTRSSLACYYRAMMEELIANVKQTHSEPLKRTDSPESHKERLVKLNISVRIFHIMINLVKAFDQRSIIGASLKYGRLYVETFLRLGMPVLDVMLRTHKDDVHGLLKNLQQSTRSLQHFCGHSKVTKDLSLTNHVPAVKKCLETFVFRVKAMLTLNKCHEAFWLGNLKNRDLHGQEISSQQAAAEEPAEEGDEEEEEEQEVEEDDDDDEEENGSHDGETKRVDAESYSESF</sequence>
<feature type="non-terminal residue" evidence="7">
    <location>
        <position position="1"/>
    </location>
</feature>
<dbReference type="InterPro" id="IPR029448">
    <property type="entry name" value="FANCD2"/>
</dbReference>
<evidence type="ECO:0000256" key="1">
    <source>
        <dbReference type="ARBA" id="ARBA00004123"/>
    </source>
</evidence>
<evidence type="ECO:0008006" key="9">
    <source>
        <dbReference type="Google" id="ProtNLM"/>
    </source>
</evidence>